<accession>A0A0F9RVV6</accession>
<dbReference type="AlphaFoldDB" id="A0A0F9RVV6"/>
<comment type="caution">
    <text evidence="1">The sequence shown here is derived from an EMBL/GenBank/DDBJ whole genome shotgun (WGS) entry which is preliminary data.</text>
</comment>
<gene>
    <name evidence="1" type="ORF">LCGC14_0926710</name>
</gene>
<name>A0A0F9RVV6_9ZZZZ</name>
<reference evidence="1" key="1">
    <citation type="journal article" date="2015" name="Nature">
        <title>Complex archaea that bridge the gap between prokaryotes and eukaryotes.</title>
        <authorList>
            <person name="Spang A."/>
            <person name="Saw J.H."/>
            <person name="Jorgensen S.L."/>
            <person name="Zaremba-Niedzwiedzka K."/>
            <person name="Martijn J."/>
            <person name="Lind A.E."/>
            <person name="van Eijk R."/>
            <person name="Schleper C."/>
            <person name="Guy L."/>
            <person name="Ettema T.J."/>
        </authorList>
    </citation>
    <scope>NUCLEOTIDE SEQUENCE</scope>
</reference>
<proteinExistence type="predicted"/>
<organism evidence="1">
    <name type="scientific">marine sediment metagenome</name>
    <dbReference type="NCBI Taxonomy" id="412755"/>
    <lineage>
        <taxon>unclassified sequences</taxon>
        <taxon>metagenomes</taxon>
        <taxon>ecological metagenomes</taxon>
    </lineage>
</organism>
<dbReference type="EMBL" id="LAZR01003159">
    <property type="protein sequence ID" value="KKN21293.1"/>
    <property type="molecule type" value="Genomic_DNA"/>
</dbReference>
<protein>
    <submittedName>
        <fullName evidence="1">Uncharacterized protein</fullName>
    </submittedName>
</protein>
<evidence type="ECO:0000313" key="1">
    <source>
        <dbReference type="EMBL" id="KKN21293.1"/>
    </source>
</evidence>
<sequence length="148" mass="15301">MGSFFVPSSTQKATFEPRYDSDGKVFLQAVAAAVLTAKTPVSIIADEFGPVTLALASSAKYYRVGVPLAAASTGDLPWLQHGGYITDVVTSSITTTVGYGIEIDGGVVALVSADYSGASEEFAVCTEASGASTTHELMLVPRQILSST</sequence>